<protein>
    <submittedName>
        <fullName evidence="2">Uncharacterized protein</fullName>
    </submittedName>
</protein>
<organism evidence="2 3">
    <name type="scientific">Venturia inaequalis</name>
    <name type="common">Apple scab fungus</name>
    <dbReference type="NCBI Taxonomy" id="5025"/>
    <lineage>
        <taxon>Eukaryota</taxon>
        <taxon>Fungi</taxon>
        <taxon>Dikarya</taxon>
        <taxon>Ascomycota</taxon>
        <taxon>Pezizomycotina</taxon>
        <taxon>Dothideomycetes</taxon>
        <taxon>Pleosporomycetidae</taxon>
        <taxon>Venturiales</taxon>
        <taxon>Venturiaceae</taxon>
        <taxon>Venturia</taxon>
    </lineage>
</organism>
<dbReference type="Proteomes" id="UP000490939">
    <property type="component" value="Unassembled WGS sequence"/>
</dbReference>
<accession>A0A8H3ZCD4</accession>
<evidence type="ECO:0000313" key="3">
    <source>
        <dbReference type="Proteomes" id="UP000490939"/>
    </source>
</evidence>
<feature type="region of interest" description="Disordered" evidence="1">
    <location>
        <begin position="1"/>
        <end position="27"/>
    </location>
</feature>
<gene>
    <name evidence="2" type="ORF">EG327_010830</name>
</gene>
<keyword evidence="3" id="KW-1185">Reference proteome</keyword>
<proteinExistence type="predicted"/>
<comment type="caution">
    <text evidence="2">The sequence shown here is derived from an EMBL/GenBank/DDBJ whole genome shotgun (WGS) entry which is preliminary data.</text>
</comment>
<reference evidence="2 3" key="1">
    <citation type="submission" date="2019-07" db="EMBL/GenBank/DDBJ databases">
        <title>Venturia inaequalis Genome Resource.</title>
        <authorList>
            <person name="Lichtner F.J."/>
        </authorList>
    </citation>
    <scope>NUCLEOTIDE SEQUENCE [LARGE SCALE GENOMIC DNA]</scope>
    <source>
        <strain evidence="2 3">DMI_063113</strain>
    </source>
</reference>
<dbReference type="AlphaFoldDB" id="A0A8H3ZCD4"/>
<sequence length="470" mass="53104">MEKSESGRQHFKAKKYDGLSQGGPSSQEDAIMRDHSLVCGPSTRLSLPNEIVDIIATHLLDANDILSSGKVSKTFVASMNKALYSYPRIGRGNTDLLTLAQFTRTITCNPGLASLIHTLELGDLEPDVSMGKRRSMRLKAILRDEGQMLRQAGKRKSVVSLLRDRSSKPALLDDFYALLVSHLSNLQSLTLHIYVQRGRDHFSHTTRIQSLDQLDPSLFKTLEKFSIFTLWQDGVVHYEAAHKCPKFVESLLKVESLRKFSTGHSLPVQLPTTNITTFDKGTVENHWPWISVGGRSRFFFTGGAKIDTVMWNSHCLPALFTVDLPETVRTLILYESKSGNWSYNKNYDVLLGRIETLHLHCNIITYTDEPGPPGNWEFVKPAEGWLVLISPTIKTLRVFELEKFKNPERFRSQLSKVQSGHHRFPQLGPIQFQATIEGEKAGMERLVEQEFECIKEACGAVPIEFSVVYR</sequence>
<evidence type="ECO:0000313" key="2">
    <source>
        <dbReference type="EMBL" id="KAE9994390.1"/>
    </source>
</evidence>
<name>A0A8H3ZCD4_VENIN</name>
<evidence type="ECO:0000256" key="1">
    <source>
        <dbReference type="SAM" id="MobiDB-lite"/>
    </source>
</evidence>
<dbReference type="EMBL" id="WNWR01000008">
    <property type="protein sequence ID" value="KAE9994390.1"/>
    <property type="molecule type" value="Genomic_DNA"/>
</dbReference>